<dbReference type="InterPro" id="IPR036264">
    <property type="entry name" value="Bact_exopeptidase_dim_dom"/>
</dbReference>
<dbReference type="Proteomes" id="UP000441925">
    <property type="component" value="Unassembled WGS sequence"/>
</dbReference>
<dbReference type="RefSeq" id="WP_154540590.1">
    <property type="nucleotide sequence ID" value="NZ_JAXDSU010000010.1"/>
</dbReference>
<dbReference type="InterPro" id="IPR011650">
    <property type="entry name" value="Peptidase_M20_dimer"/>
</dbReference>
<dbReference type="InterPro" id="IPR002933">
    <property type="entry name" value="Peptidase_M20"/>
</dbReference>
<comment type="cofactor">
    <cofactor evidence="2">
        <name>Mn(2+)</name>
        <dbReference type="ChEBI" id="CHEBI:29035"/>
    </cofactor>
    <text evidence="2">The Mn(2+) ion enhances activity.</text>
</comment>
<dbReference type="GO" id="GO:0050118">
    <property type="term" value="F:N-acetyldiaminopimelate deacetylase activity"/>
    <property type="evidence" value="ECO:0007669"/>
    <property type="project" value="UniProtKB-ARBA"/>
</dbReference>
<protein>
    <submittedName>
        <fullName evidence="4">Amidohydrolase</fullName>
    </submittedName>
</protein>
<dbReference type="PANTHER" id="PTHR11014:SF63">
    <property type="entry name" value="METALLOPEPTIDASE, PUTATIVE (AFU_ORTHOLOGUE AFUA_6G09600)-RELATED"/>
    <property type="match status" value="1"/>
</dbReference>
<evidence type="ECO:0000313" key="4">
    <source>
        <dbReference type="EMBL" id="MSS77941.1"/>
    </source>
</evidence>
<dbReference type="AlphaFoldDB" id="A0A6N7VGD7"/>
<reference evidence="4 5" key="1">
    <citation type="submission" date="2019-08" db="EMBL/GenBank/DDBJ databases">
        <title>In-depth cultivation of the pig gut microbiome towards novel bacterial diversity and tailored functional studies.</title>
        <authorList>
            <person name="Wylensek D."/>
            <person name="Hitch T.C.A."/>
            <person name="Clavel T."/>
        </authorList>
    </citation>
    <scope>NUCLEOTIDE SEQUENCE [LARGE SCALE GENOMIC DNA]</scope>
    <source>
        <strain evidence="4 5">WCA-380-WT-2B</strain>
    </source>
</reference>
<dbReference type="FunFam" id="3.30.70.360:FF:000001">
    <property type="entry name" value="N-acetyldiaminopimelate deacetylase"/>
    <property type="match status" value="1"/>
</dbReference>
<feature type="domain" description="Peptidase M20 dimerisation" evidence="3">
    <location>
        <begin position="185"/>
        <end position="283"/>
    </location>
</feature>
<evidence type="ECO:0000313" key="5">
    <source>
        <dbReference type="Proteomes" id="UP000441925"/>
    </source>
</evidence>
<keyword evidence="5" id="KW-1185">Reference proteome</keyword>
<dbReference type="GO" id="GO:0019877">
    <property type="term" value="P:diaminopimelate biosynthetic process"/>
    <property type="evidence" value="ECO:0007669"/>
    <property type="project" value="UniProtKB-ARBA"/>
</dbReference>
<dbReference type="GO" id="GO:0046872">
    <property type="term" value="F:metal ion binding"/>
    <property type="evidence" value="ECO:0007669"/>
    <property type="project" value="UniProtKB-KW"/>
</dbReference>
<dbReference type="PIRSF" id="PIRSF005962">
    <property type="entry name" value="Pept_M20D_amidohydro"/>
    <property type="match status" value="1"/>
</dbReference>
<sequence>MLRISNQDLKIITDIRHDIHKHPEKSGEEFRTTEIIRNYISQFKDIEIIEFPIKTGLVARLKTGKNGKVIAIRSDIDALLQKEETEVDYKSLDDKLMHACGHDYHTAVNLGLVKLLSSNKKLLKGDVVFIFQRSEEITKGAKELIDLGLFEKVKIDYIFGFHNWPLIDYGKVIVKKGALMSTKTNFKIKIIGHGQHGSMPELNIDPIVCASNIVMSLQTIISRNTNPFDNTVLSVNSINGGSEDNLVVDRVDLSATIRSLSEKSLENSIKRMEEIVEYTAKSYRCKYKIEYEDLIPLVYNPEKMYEFVLKSVLKTLDKSNIIRDGQTMASEDFAFYMKKVPGFFYWFGSGEEGHNKEALHSRKFYCSDKAIKTAVEVIANTVIDGQDYFN</sequence>
<dbReference type="Gene3D" id="3.40.630.10">
    <property type="entry name" value="Zn peptidases"/>
    <property type="match status" value="1"/>
</dbReference>
<dbReference type="SUPFAM" id="SSF53187">
    <property type="entry name" value="Zn-dependent exopeptidases"/>
    <property type="match status" value="1"/>
</dbReference>
<dbReference type="SUPFAM" id="SSF55031">
    <property type="entry name" value="Bacterial exopeptidase dimerisation domain"/>
    <property type="match status" value="1"/>
</dbReference>
<feature type="binding site" evidence="2">
    <location>
        <position position="360"/>
    </location>
    <ligand>
        <name>Mn(2+)</name>
        <dbReference type="ChEBI" id="CHEBI:29035"/>
        <label>2</label>
    </ligand>
</feature>
<organism evidence="4 5">
    <name type="scientific">Anaerococcus porci</name>
    <dbReference type="NCBI Taxonomy" id="2652269"/>
    <lineage>
        <taxon>Bacteria</taxon>
        <taxon>Bacillati</taxon>
        <taxon>Bacillota</taxon>
        <taxon>Tissierellia</taxon>
        <taxon>Tissierellales</taxon>
        <taxon>Peptoniphilaceae</taxon>
        <taxon>Anaerococcus</taxon>
    </lineage>
</organism>
<evidence type="ECO:0000256" key="1">
    <source>
        <dbReference type="ARBA" id="ARBA00022801"/>
    </source>
</evidence>
<feature type="binding site" evidence="2">
    <location>
        <position position="102"/>
    </location>
    <ligand>
        <name>Mn(2+)</name>
        <dbReference type="ChEBI" id="CHEBI:29035"/>
        <label>2</label>
    </ligand>
</feature>
<keyword evidence="1 4" id="KW-0378">Hydrolase</keyword>
<feature type="binding site" evidence="2">
    <location>
        <position position="136"/>
    </location>
    <ligand>
        <name>Mn(2+)</name>
        <dbReference type="ChEBI" id="CHEBI:29035"/>
        <label>2</label>
    </ligand>
</feature>
<evidence type="ECO:0000259" key="3">
    <source>
        <dbReference type="Pfam" id="PF07687"/>
    </source>
</evidence>
<name>A0A6N7VGD7_9FIRM</name>
<dbReference type="CDD" id="cd03886">
    <property type="entry name" value="M20_Acy1"/>
    <property type="match status" value="1"/>
</dbReference>
<dbReference type="PANTHER" id="PTHR11014">
    <property type="entry name" value="PEPTIDASE M20 FAMILY MEMBER"/>
    <property type="match status" value="1"/>
</dbReference>
<dbReference type="NCBIfam" id="TIGR01891">
    <property type="entry name" value="amidohydrolases"/>
    <property type="match status" value="1"/>
</dbReference>
<comment type="caution">
    <text evidence="4">The sequence shown here is derived from an EMBL/GenBank/DDBJ whole genome shotgun (WGS) entry which is preliminary data.</text>
</comment>
<proteinExistence type="predicted"/>
<dbReference type="Pfam" id="PF01546">
    <property type="entry name" value="Peptidase_M20"/>
    <property type="match status" value="1"/>
</dbReference>
<keyword evidence="2" id="KW-0479">Metal-binding</keyword>
<accession>A0A6N7VGD7</accession>
<feature type="binding site" evidence="2">
    <location>
        <position position="162"/>
    </location>
    <ligand>
        <name>Mn(2+)</name>
        <dbReference type="ChEBI" id="CHEBI:29035"/>
        <label>2</label>
    </ligand>
</feature>
<dbReference type="Gene3D" id="3.30.70.360">
    <property type="match status" value="1"/>
</dbReference>
<dbReference type="Pfam" id="PF07687">
    <property type="entry name" value="M20_dimer"/>
    <property type="match status" value="1"/>
</dbReference>
<keyword evidence="2" id="KW-0464">Manganese</keyword>
<evidence type="ECO:0000256" key="2">
    <source>
        <dbReference type="PIRSR" id="PIRSR005962-1"/>
    </source>
</evidence>
<dbReference type="EMBL" id="VULQ01000006">
    <property type="protein sequence ID" value="MSS77941.1"/>
    <property type="molecule type" value="Genomic_DNA"/>
</dbReference>
<feature type="binding site" evidence="2">
    <location>
        <position position="100"/>
    </location>
    <ligand>
        <name>Mn(2+)</name>
        <dbReference type="ChEBI" id="CHEBI:29035"/>
        <label>2</label>
    </ligand>
</feature>
<gene>
    <name evidence="4" type="ORF">FYJ26_05845</name>
</gene>
<dbReference type="InterPro" id="IPR017439">
    <property type="entry name" value="Amidohydrolase"/>
</dbReference>